<evidence type="ECO:0000256" key="3">
    <source>
        <dbReference type="ARBA" id="ARBA00022475"/>
    </source>
</evidence>
<dbReference type="InterPro" id="IPR000515">
    <property type="entry name" value="MetI-like"/>
</dbReference>
<dbReference type="EMBL" id="JACHMM010000001">
    <property type="protein sequence ID" value="MBB5787062.1"/>
    <property type="molecule type" value="Genomic_DNA"/>
</dbReference>
<evidence type="ECO:0000256" key="1">
    <source>
        <dbReference type="ARBA" id="ARBA00004651"/>
    </source>
</evidence>
<keyword evidence="9" id="KW-0762">Sugar transport</keyword>
<dbReference type="PROSITE" id="PS50928">
    <property type="entry name" value="ABC_TM1"/>
    <property type="match status" value="1"/>
</dbReference>
<gene>
    <name evidence="9" type="ORF">HD601_001637</name>
</gene>
<comment type="similarity">
    <text evidence="7">Belongs to the binding-protein-dependent transport system permease family.</text>
</comment>
<dbReference type="InterPro" id="IPR050809">
    <property type="entry name" value="UgpAE/MalFG_permease"/>
</dbReference>
<comment type="caution">
    <text evidence="9">The sequence shown here is derived from an EMBL/GenBank/DDBJ whole genome shotgun (WGS) entry which is preliminary data.</text>
</comment>
<keyword evidence="6 7" id="KW-0472">Membrane</keyword>
<organism evidence="9 10">
    <name type="scientific">Jiangella mangrovi</name>
    <dbReference type="NCBI Taxonomy" id="1524084"/>
    <lineage>
        <taxon>Bacteria</taxon>
        <taxon>Bacillati</taxon>
        <taxon>Actinomycetota</taxon>
        <taxon>Actinomycetes</taxon>
        <taxon>Jiangellales</taxon>
        <taxon>Jiangellaceae</taxon>
        <taxon>Jiangella</taxon>
    </lineage>
</organism>
<feature type="transmembrane region" description="Helical" evidence="7">
    <location>
        <begin position="220"/>
        <end position="240"/>
    </location>
</feature>
<dbReference type="PANTHER" id="PTHR43227">
    <property type="entry name" value="BLL4140 PROTEIN"/>
    <property type="match status" value="1"/>
</dbReference>
<evidence type="ECO:0000313" key="10">
    <source>
        <dbReference type="Proteomes" id="UP000542813"/>
    </source>
</evidence>
<dbReference type="PANTHER" id="PTHR43227:SF11">
    <property type="entry name" value="BLL4140 PROTEIN"/>
    <property type="match status" value="1"/>
</dbReference>
<keyword evidence="3" id="KW-1003">Cell membrane</keyword>
<evidence type="ECO:0000256" key="4">
    <source>
        <dbReference type="ARBA" id="ARBA00022692"/>
    </source>
</evidence>
<feature type="transmembrane region" description="Helical" evidence="7">
    <location>
        <begin position="85"/>
        <end position="104"/>
    </location>
</feature>
<dbReference type="InterPro" id="IPR035906">
    <property type="entry name" value="MetI-like_sf"/>
</dbReference>
<dbReference type="Gene3D" id="1.10.3720.10">
    <property type="entry name" value="MetI-like"/>
    <property type="match status" value="1"/>
</dbReference>
<reference evidence="9 10" key="1">
    <citation type="submission" date="2020-08" db="EMBL/GenBank/DDBJ databases">
        <title>Sequencing the genomes of 1000 actinobacteria strains.</title>
        <authorList>
            <person name="Klenk H.-P."/>
        </authorList>
    </citation>
    <scope>NUCLEOTIDE SEQUENCE [LARGE SCALE GENOMIC DNA]</scope>
    <source>
        <strain evidence="9 10">DSM 102122</strain>
    </source>
</reference>
<feature type="transmembrane region" description="Helical" evidence="7">
    <location>
        <begin position="167"/>
        <end position="191"/>
    </location>
</feature>
<name>A0A7W9LKH3_9ACTN</name>
<feature type="transmembrane region" description="Helical" evidence="7">
    <location>
        <begin position="21"/>
        <end position="45"/>
    </location>
</feature>
<dbReference type="GO" id="GO:0055085">
    <property type="term" value="P:transmembrane transport"/>
    <property type="evidence" value="ECO:0007669"/>
    <property type="project" value="InterPro"/>
</dbReference>
<keyword evidence="5 7" id="KW-1133">Transmembrane helix</keyword>
<evidence type="ECO:0000256" key="6">
    <source>
        <dbReference type="ARBA" id="ARBA00023136"/>
    </source>
</evidence>
<dbReference type="AlphaFoldDB" id="A0A7W9LKH3"/>
<dbReference type="Pfam" id="PF00528">
    <property type="entry name" value="BPD_transp_1"/>
    <property type="match status" value="1"/>
</dbReference>
<feature type="transmembrane region" description="Helical" evidence="7">
    <location>
        <begin position="275"/>
        <end position="297"/>
    </location>
</feature>
<proteinExistence type="inferred from homology"/>
<comment type="subcellular location">
    <subcellularLocation>
        <location evidence="1 7">Cell membrane</location>
        <topology evidence="1 7">Multi-pass membrane protein</topology>
    </subcellularLocation>
</comment>
<evidence type="ECO:0000256" key="5">
    <source>
        <dbReference type="ARBA" id="ARBA00022989"/>
    </source>
</evidence>
<dbReference type="RefSeq" id="WP_184820883.1">
    <property type="nucleotide sequence ID" value="NZ_JACHMM010000001.1"/>
</dbReference>
<keyword evidence="4 7" id="KW-0812">Transmembrane</keyword>
<keyword evidence="10" id="KW-1185">Reference proteome</keyword>
<dbReference type="CDD" id="cd06261">
    <property type="entry name" value="TM_PBP2"/>
    <property type="match status" value="1"/>
</dbReference>
<evidence type="ECO:0000256" key="7">
    <source>
        <dbReference type="RuleBase" id="RU363032"/>
    </source>
</evidence>
<accession>A0A7W9LKH3</accession>
<dbReference type="Proteomes" id="UP000542813">
    <property type="component" value="Unassembled WGS sequence"/>
</dbReference>
<dbReference type="GO" id="GO:0005886">
    <property type="term" value="C:plasma membrane"/>
    <property type="evidence" value="ECO:0007669"/>
    <property type="project" value="UniProtKB-SubCell"/>
</dbReference>
<feature type="domain" description="ABC transmembrane type-1" evidence="8">
    <location>
        <begin position="79"/>
        <end position="293"/>
    </location>
</feature>
<dbReference type="SUPFAM" id="SSF161098">
    <property type="entry name" value="MetI-like"/>
    <property type="match status" value="1"/>
</dbReference>
<sequence>MSAIALTRRRGRRHSIRRPRTGFLLVLPALLVALGLFVVPLLLAARMSVSDWPLLGEPSFTGLENYRGIADNDLVGQALGFTAKYAAVILVVLLAVALGLAMLVRRPRRGVGLLRTAFFLPAAVGLTSAALLFYELYFAGLSPVDDALTGLGFIDEPIDWLGQPGTAFLSVVIMMTWRFAGFYMLILLAGLQSIPDDVYEAARLDGANRWQTLRHVTLPLLRPSLALCTILIITGALLAFEQFYVLTNGGPDNATVTLVIVIVREAFSFLDLGSAAAISMVVLAGLIVLNLVQLLALRRER</sequence>
<keyword evidence="2 7" id="KW-0813">Transport</keyword>
<evidence type="ECO:0000256" key="2">
    <source>
        <dbReference type="ARBA" id="ARBA00022448"/>
    </source>
</evidence>
<protein>
    <submittedName>
        <fullName evidence="9">Multiple sugar transport system permease protein</fullName>
    </submittedName>
</protein>
<evidence type="ECO:0000313" key="9">
    <source>
        <dbReference type="EMBL" id="MBB5787062.1"/>
    </source>
</evidence>
<evidence type="ECO:0000259" key="8">
    <source>
        <dbReference type="PROSITE" id="PS50928"/>
    </source>
</evidence>
<feature type="transmembrane region" description="Helical" evidence="7">
    <location>
        <begin position="116"/>
        <end position="134"/>
    </location>
</feature>